<dbReference type="RefSeq" id="WP_377508128.1">
    <property type="nucleotide sequence ID" value="NZ_JBHSQS010000004.1"/>
</dbReference>
<keyword evidence="2 3" id="KW-0560">Oxidoreductase</keyword>
<dbReference type="GO" id="GO:0016491">
    <property type="term" value="F:oxidoreductase activity"/>
    <property type="evidence" value="ECO:0007669"/>
    <property type="project" value="UniProtKB-KW"/>
</dbReference>
<dbReference type="PRINTS" id="PR00081">
    <property type="entry name" value="GDHRDH"/>
</dbReference>
<dbReference type="PANTHER" id="PTHR43669">
    <property type="entry name" value="5-KETO-D-GLUCONATE 5-REDUCTASE"/>
    <property type="match status" value="1"/>
</dbReference>
<dbReference type="EC" id="1.-.-.-" evidence="3"/>
<evidence type="ECO:0000313" key="3">
    <source>
        <dbReference type="EMBL" id="MFC5923434.1"/>
    </source>
</evidence>
<dbReference type="Proteomes" id="UP001596226">
    <property type="component" value="Unassembled WGS sequence"/>
</dbReference>
<organism evidence="3 4">
    <name type="scientific">Micromonospora vulcania</name>
    <dbReference type="NCBI Taxonomy" id="1441873"/>
    <lineage>
        <taxon>Bacteria</taxon>
        <taxon>Bacillati</taxon>
        <taxon>Actinomycetota</taxon>
        <taxon>Actinomycetes</taxon>
        <taxon>Micromonosporales</taxon>
        <taxon>Micromonosporaceae</taxon>
        <taxon>Micromonospora</taxon>
    </lineage>
</organism>
<sequence length="231" mass="24895">MGAKTFVVVGGTSGLGLAVARLLVNEHQVVVFGNVAAEVAATTDQLGCAGALCDVSSYEQVRDAFAEVVQRYGTIDGVTDCASMWAGGDLADLAVEHIRRAIEINVLGTTYLLREALEHLRRQGHGNVVYIGALALAAPRPGIPVYRATKSYGSSLVESLAEAQHSNRIKVMQLHPGPMPTRLQERVGAEFLDKVFAMPEQVATEVVRLLLLEPDDLYVSGERVLRADGRW</sequence>
<evidence type="ECO:0000313" key="4">
    <source>
        <dbReference type="Proteomes" id="UP001596226"/>
    </source>
</evidence>
<protein>
    <submittedName>
        <fullName evidence="3">SDR family NAD(P)-dependent oxidoreductase</fullName>
        <ecNumber evidence="3">1.-.-.-</ecNumber>
    </submittedName>
</protein>
<gene>
    <name evidence="3" type="ORF">ACFQGL_08785</name>
</gene>
<dbReference type="SUPFAM" id="SSF51735">
    <property type="entry name" value="NAD(P)-binding Rossmann-fold domains"/>
    <property type="match status" value="1"/>
</dbReference>
<comment type="similarity">
    <text evidence="1">Belongs to the short-chain dehydrogenases/reductases (SDR) family.</text>
</comment>
<name>A0ABW1H1A3_9ACTN</name>
<dbReference type="PANTHER" id="PTHR43669:SF3">
    <property type="entry name" value="ALCOHOL DEHYDROGENASE, PUTATIVE (AFU_ORTHOLOGUE AFUA_3G03445)-RELATED"/>
    <property type="match status" value="1"/>
</dbReference>
<keyword evidence="4" id="KW-1185">Reference proteome</keyword>
<dbReference type="EMBL" id="JBHSQS010000004">
    <property type="protein sequence ID" value="MFC5923434.1"/>
    <property type="molecule type" value="Genomic_DNA"/>
</dbReference>
<accession>A0ABW1H1A3</accession>
<reference evidence="4" key="1">
    <citation type="journal article" date="2019" name="Int. J. Syst. Evol. Microbiol.">
        <title>The Global Catalogue of Microorganisms (GCM) 10K type strain sequencing project: providing services to taxonomists for standard genome sequencing and annotation.</title>
        <authorList>
            <consortium name="The Broad Institute Genomics Platform"/>
            <consortium name="The Broad Institute Genome Sequencing Center for Infectious Disease"/>
            <person name="Wu L."/>
            <person name="Ma J."/>
        </authorList>
    </citation>
    <scope>NUCLEOTIDE SEQUENCE [LARGE SCALE GENOMIC DNA]</scope>
    <source>
        <strain evidence="4">CGMCC 4.7144</strain>
    </source>
</reference>
<dbReference type="InterPro" id="IPR002347">
    <property type="entry name" value="SDR_fam"/>
</dbReference>
<dbReference type="Pfam" id="PF00106">
    <property type="entry name" value="adh_short"/>
    <property type="match status" value="1"/>
</dbReference>
<dbReference type="Gene3D" id="3.40.50.720">
    <property type="entry name" value="NAD(P)-binding Rossmann-like Domain"/>
    <property type="match status" value="1"/>
</dbReference>
<dbReference type="CDD" id="cd05233">
    <property type="entry name" value="SDR_c"/>
    <property type="match status" value="1"/>
</dbReference>
<proteinExistence type="inferred from homology"/>
<dbReference type="InterPro" id="IPR036291">
    <property type="entry name" value="NAD(P)-bd_dom_sf"/>
</dbReference>
<comment type="caution">
    <text evidence="3">The sequence shown here is derived from an EMBL/GenBank/DDBJ whole genome shotgun (WGS) entry which is preliminary data.</text>
</comment>
<evidence type="ECO:0000256" key="1">
    <source>
        <dbReference type="ARBA" id="ARBA00006484"/>
    </source>
</evidence>
<evidence type="ECO:0000256" key="2">
    <source>
        <dbReference type="ARBA" id="ARBA00023002"/>
    </source>
</evidence>